<protein>
    <recommendedName>
        <fullName evidence="3">DUF1127 domain-containing protein</fullName>
    </recommendedName>
</protein>
<name>A0ABX0V3L2_9HYPH</name>
<reference evidence="1 2" key="1">
    <citation type="submission" date="2020-03" db="EMBL/GenBank/DDBJ databases">
        <title>Genomic Encyclopedia of Type Strains, Phase IV (KMG-IV): sequencing the most valuable type-strain genomes for metagenomic binning, comparative biology and taxonomic classification.</title>
        <authorList>
            <person name="Goeker M."/>
        </authorList>
    </citation>
    <scope>NUCLEOTIDE SEQUENCE [LARGE SCALE GENOMIC DNA]</scope>
    <source>
        <strain evidence="1 2">DSM 103870</strain>
    </source>
</reference>
<dbReference type="RefSeq" id="WP_166955265.1">
    <property type="nucleotide sequence ID" value="NZ_JAASQI010000010.1"/>
</dbReference>
<gene>
    <name evidence="1" type="ORF">FHS82_003662</name>
</gene>
<dbReference type="EMBL" id="JAASQI010000010">
    <property type="protein sequence ID" value="NIJ59801.1"/>
    <property type="molecule type" value="Genomic_DNA"/>
</dbReference>
<keyword evidence="2" id="KW-1185">Reference proteome</keyword>
<evidence type="ECO:0000313" key="2">
    <source>
        <dbReference type="Proteomes" id="UP001429580"/>
    </source>
</evidence>
<dbReference type="Proteomes" id="UP001429580">
    <property type="component" value="Unassembled WGS sequence"/>
</dbReference>
<accession>A0ABX0V3L2</accession>
<organism evidence="1 2">
    <name type="scientific">Pseudochelatococcus lubricantis</name>
    <dbReference type="NCBI Taxonomy" id="1538102"/>
    <lineage>
        <taxon>Bacteria</taxon>
        <taxon>Pseudomonadati</taxon>
        <taxon>Pseudomonadota</taxon>
        <taxon>Alphaproteobacteria</taxon>
        <taxon>Hyphomicrobiales</taxon>
        <taxon>Chelatococcaceae</taxon>
        <taxon>Pseudochelatococcus</taxon>
    </lineage>
</organism>
<evidence type="ECO:0000313" key="1">
    <source>
        <dbReference type="EMBL" id="NIJ59801.1"/>
    </source>
</evidence>
<proteinExistence type="predicted"/>
<sequence length="66" mass="7316">MAILTAHHADRQWLQGILATLWEGVKLFSAARECAVAVNAHRRPSSKALQTLGIDEADFCEILKRS</sequence>
<evidence type="ECO:0008006" key="3">
    <source>
        <dbReference type="Google" id="ProtNLM"/>
    </source>
</evidence>
<comment type="caution">
    <text evidence="1">The sequence shown here is derived from an EMBL/GenBank/DDBJ whole genome shotgun (WGS) entry which is preliminary data.</text>
</comment>